<organism evidence="1 2">
    <name type="scientific">Vibrio variabilis</name>
    <dbReference type="NCBI Taxonomy" id="990271"/>
    <lineage>
        <taxon>Bacteria</taxon>
        <taxon>Pseudomonadati</taxon>
        <taxon>Pseudomonadota</taxon>
        <taxon>Gammaproteobacteria</taxon>
        <taxon>Vibrionales</taxon>
        <taxon>Vibrionaceae</taxon>
        <taxon>Vibrio</taxon>
    </lineage>
</organism>
<comment type="caution">
    <text evidence="1">The sequence shown here is derived from an EMBL/GenBank/DDBJ whole genome shotgun (WGS) entry which is preliminary data.</text>
</comment>
<evidence type="ECO:0000313" key="2">
    <source>
        <dbReference type="Proteomes" id="UP000029223"/>
    </source>
</evidence>
<name>A0ABQ0JN67_9VIBR</name>
<keyword evidence="2" id="KW-1185">Reference proteome</keyword>
<gene>
    <name evidence="1" type="ORF">JCM19239_6816</name>
</gene>
<reference evidence="2" key="1">
    <citation type="submission" date="2014-09" db="EMBL/GenBank/DDBJ databases">
        <title>Vibrio variabilis JCM 19239. (C206) whole genome shotgun sequence.</title>
        <authorList>
            <person name="Sawabe T."/>
            <person name="Meirelles P."/>
            <person name="Nakanishi M."/>
            <person name="Sayaka M."/>
            <person name="Hattori M."/>
            <person name="Ohkuma M."/>
        </authorList>
    </citation>
    <scope>NUCLEOTIDE SEQUENCE [LARGE SCALE GENOMIC DNA]</scope>
    <source>
        <strain evidence="2">JCM 19239</strain>
    </source>
</reference>
<evidence type="ECO:0000313" key="1">
    <source>
        <dbReference type="EMBL" id="GAL30183.1"/>
    </source>
</evidence>
<dbReference type="EMBL" id="BBMS01000086">
    <property type="protein sequence ID" value="GAL30183.1"/>
    <property type="molecule type" value="Genomic_DNA"/>
</dbReference>
<dbReference type="Proteomes" id="UP000029223">
    <property type="component" value="Unassembled WGS sequence"/>
</dbReference>
<protein>
    <submittedName>
        <fullName evidence="1">Uncharacterized protein</fullName>
    </submittedName>
</protein>
<accession>A0ABQ0JN67</accession>
<sequence>MKSHYQAKLKEPHKAASVAEPNLFYADYVKLPSRPTNPHNNVDDAIARAEVGLADSSARLEVAIAAAERQGLEVDWDAFVSDLTEAKAGVTFLNRDPIAKQDVMDLLRKHEG</sequence>
<proteinExistence type="predicted"/>